<reference evidence="1 2" key="1">
    <citation type="submission" date="2011-04" db="EMBL/GenBank/DDBJ databases">
        <authorList>
            <person name="Muzny D."/>
            <person name="Qin X."/>
            <person name="Deng J."/>
            <person name="Jiang H."/>
            <person name="Liu Y."/>
            <person name="Qu J."/>
            <person name="Song X.-Z."/>
            <person name="Zhang L."/>
            <person name="Thornton R."/>
            <person name="Coyle M."/>
            <person name="Francisco L."/>
            <person name="Jackson L."/>
            <person name="Javaid M."/>
            <person name="Korchina V."/>
            <person name="Kovar C."/>
            <person name="Mata R."/>
            <person name="Mathew T."/>
            <person name="Ngo R."/>
            <person name="Nguyen L."/>
            <person name="Nguyen N."/>
            <person name="Okwuonu G."/>
            <person name="Ongeri F."/>
            <person name="Pham C."/>
            <person name="Simmons D."/>
            <person name="Wilczek-Boney K."/>
            <person name="Hale W."/>
            <person name="Jakkamsetti A."/>
            <person name="Pham P."/>
            <person name="Ruth R."/>
            <person name="San Lucas F."/>
            <person name="Warren J."/>
            <person name="Zhang J."/>
            <person name="Zhao Z."/>
            <person name="Zhou C."/>
            <person name="Zhu D."/>
            <person name="Lee S."/>
            <person name="Bess C."/>
            <person name="Blankenburg K."/>
            <person name="Forbes L."/>
            <person name="Fu Q."/>
            <person name="Gubbala S."/>
            <person name="Hirani K."/>
            <person name="Jayaseelan J.C."/>
            <person name="Lara F."/>
            <person name="Munidasa M."/>
            <person name="Palculict T."/>
            <person name="Patil S."/>
            <person name="Pu L.-L."/>
            <person name="Saada N."/>
            <person name="Tang L."/>
            <person name="Weissenberger G."/>
            <person name="Zhu Y."/>
            <person name="Hemphill L."/>
            <person name="Shang Y."/>
            <person name="Youmans B."/>
            <person name="Ayvaz T."/>
            <person name="Ross M."/>
            <person name="Santibanez J."/>
            <person name="Aqrawi P."/>
            <person name="Gross S."/>
            <person name="Joshi V."/>
            <person name="Fowler G."/>
            <person name="Nazareth L."/>
            <person name="Reid J."/>
            <person name="Worley K."/>
            <person name="Petrosino J."/>
            <person name="Highlander S."/>
            <person name="Gibbs R."/>
        </authorList>
    </citation>
    <scope>NUCLEOTIDE SEQUENCE [LARGE SCALE GENOMIC DNA]</scope>
    <source>
        <strain evidence="1 2">2681</strain>
    </source>
</reference>
<name>F9DNV3_9BACL</name>
<dbReference type="Proteomes" id="UP000005316">
    <property type="component" value="Unassembled WGS sequence"/>
</dbReference>
<dbReference type="EMBL" id="AFPZ01000015">
    <property type="protein sequence ID" value="EGQ27492.1"/>
    <property type="molecule type" value="Genomic_DNA"/>
</dbReference>
<dbReference type="AlphaFoldDB" id="F9DNV3"/>
<dbReference type="HOGENOM" id="CLU_2511045_0_0_9"/>
<gene>
    <name evidence="1" type="ORF">HMPREF9372_0483</name>
</gene>
<evidence type="ECO:0000313" key="1">
    <source>
        <dbReference type="EMBL" id="EGQ27492.1"/>
    </source>
</evidence>
<protein>
    <submittedName>
        <fullName evidence="1">ABC superfamily ATP binding cassette transporter sugar permease</fullName>
    </submittedName>
</protein>
<accession>F9DNV3</accession>
<proteinExistence type="predicted"/>
<sequence length="85" mass="9933">MYIPQLKLINLESWGFLNWTVHIPLAPLPLEINLGGLRFIVFWLDYLKPIGITTKLCNPTLFTMLRAPNQKIKQQPLFKKKLPFV</sequence>
<comment type="caution">
    <text evidence="1">The sequence shown here is derived from an EMBL/GenBank/DDBJ whole genome shotgun (WGS) entry which is preliminary data.</text>
</comment>
<organism evidence="1 2">
    <name type="scientific">Sporosarcina newyorkensis 2681</name>
    <dbReference type="NCBI Taxonomy" id="1027292"/>
    <lineage>
        <taxon>Bacteria</taxon>
        <taxon>Bacillati</taxon>
        <taxon>Bacillota</taxon>
        <taxon>Bacilli</taxon>
        <taxon>Bacillales</taxon>
        <taxon>Caryophanaceae</taxon>
        <taxon>Sporosarcina</taxon>
    </lineage>
</organism>
<evidence type="ECO:0000313" key="2">
    <source>
        <dbReference type="Proteomes" id="UP000005316"/>
    </source>
</evidence>